<comment type="similarity">
    <text evidence="2">Belongs to the peptidase M13 family.</text>
</comment>
<evidence type="ECO:0000256" key="2">
    <source>
        <dbReference type="ARBA" id="ARBA00007357"/>
    </source>
</evidence>
<evidence type="ECO:0000313" key="11">
    <source>
        <dbReference type="EMBL" id="TPG54169.1"/>
    </source>
</evidence>
<sequence length="683" mass="74182">MRFSLLTLSLLASAAVGGVTYAQTSKPKPVAAPSASTGAELGSFGIDTAGMDTAVKPGDDFVKYAGGAWEAKTQIPDDKATYGMFNALSDRSLERTRIILDKATATPGNKIGDFYASFMDEAAVNAKGIAPIQPWITEIQAAKDKTALATEMAKLQQRGVGGLFGVGVGQDDKAPENYIVHVYQGGLGLPDRDYYLKDDPKLADTRTKYQAYQATMLGLAGQDNAAQRAAAVFAFEKTLAEAHWDRVKSRNADLTYNKYLAADFDGKAMGFPWGAYLQATGTAGQASYIVGMPSAIAGEAKAFADAPVQVLQDYMILRTLRSYAGYLSKPINDANFAFYGTVLSGAPQQPVRWKRGVATVSGALGEDVGQQYVAAYFPPASKASADQLVKNIIAAMGTRIDKLTWMAPETKVKAHAKLAAFTPKIGYPTKWRDYSALQVKRDDLVGNVAAGNQFEYQRDLHKLGQPIDRTEWGMTPMTVNAYANPPMNEIVFPAAILQPPFFDAKADPAVNYGGIGVVIGHELSHHFDDQGRKFDPTGALKEWWTPQDVARFTAMTDQLVKQYDAYEPLPGQHIKGGLTLGENMADLAGLALAYDAYHRSLGGKPAPVIDGLTGDQRFYLGYAQVWRIKFREPALRSQLLSDPHSPGPFRTMEVRNVDAWYAAFGVKPGDKMYLAPAERVKVW</sequence>
<feature type="domain" description="Peptidase M13 C-terminal" evidence="9">
    <location>
        <begin position="480"/>
        <end position="680"/>
    </location>
</feature>
<keyword evidence="8" id="KW-0732">Signal</keyword>
<dbReference type="GO" id="GO:0016485">
    <property type="term" value="P:protein processing"/>
    <property type="evidence" value="ECO:0007669"/>
    <property type="project" value="TreeGrafter"/>
</dbReference>
<dbReference type="Proteomes" id="UP000319931">
    <property type="component" value="Unassembled WGS sequence"/>
</dbReference>
<keyword evidence="7" id="KW-0482">Metalloprotease</keyword>
<evidence type="ECO:0000256" key="8">
    <source>
        <dbReference type="SAM" id="SignalP"/>
    </source>
</evidence>
<dbReference type="GO" id="GO:0004222">
    <property type="term" value="F:metalloendopeptidase activity"/>
    <property type="evidence" value="ECO:0007669"/>
    <property type="project" value="InterPro"/>
</dbReference>
<comment type="caution">
    <text evidence="11">The sequence shown here is derived from an EMBL/GenBank/DDBJ whole genome shotgun (WGS) entry which is preliminary data.</text>
</comment>
<dbReference type="PROSITE" id="PS51885">
    <property type="entry name" value="NEPRILYSIN"/>
    <property type="match status" value="1"/>
</dbReference>
<evidence type="ECO:0000256" key="4">
    <source>
        <dbReference type="ARBA" id="ARBA00022723"/>
    </source>
</evidence>
<dbReference type="PRINTS" id="PR00786">
    <property type="entry name" value="NEPRILYSIN"/>
</dbReference>
<proteinExistence type="inferred from homology"/>
<dbReference type="AlphaFoldDB" id="A0A502FXI9"/>
<feature type="domain" description="Peptidase M13 N-terminal" evidence="10">
    <location>
        <begin position="57"/>
        <end position="428"/>
    </location>
</feature>
<dbReference type="InterPro" id="IPR018497">
    <property type="entry name" value="Peptidase_M13_C"/>
</dbReference>
<dbReference type="PANTHER" id="PTHR11733:SF167">
    <property type="entry name" value="FI17812P1-RELATED"/>
    <property type="match status" value="1"/>
</dbReference>
<keyword evidence="4" id="KW-0479">Metal-binding</keyword>
<organism evidence="11 12">
    <name type="scientific">Sphingomonas glacialis</name>
    <dbReference type="NCBI Taxonomy" id="658225"/>
    <lineage>
        <taxon>Bacteria</taxon>
        <taxon>Pseudomonadati</taxon>
        <taxon>Pseudomonadota</taxon>
        <taxon>Alphaproteobacteria</taxon>
        <taxon>Sphingomonadales</taxon>
        <taxon>Sphingomonadaceae</taxon>
        <taxon>Sphingomonas</taxon>
    </lineage>
</organism>
<evidence type="ECO:0000256" key="3">
    <source>
        <dbReference type="ARBA" id="ARBA00022670"/>
    </source>
</evidence>
<evidence type="ECO:0000256" key="5">
    <source>
        <dbReference type="ARBA" id="ARBA00022801"/>
    </source>
</evidence>
<dbReference type="CDD" id="cd08662">
    <property type="entry name" value="M13"/>
    <property type="match status" value="1"/>
</dbReference>
<dbReference type="Pfam" id="PF05649">
    <property type="entry name" value="Peptidase_M13_N"/>
    <property type="match status" value="1"/>
</dbReference>
<dbReference type="GO" id="GO:0046872">
    <property type="term" value="F:metal ion binding"/>
    <property type="evidence" value="ECO:0007669"/>
    <property type="project" value="UniProtKB-KW"/>
</dbReference>
<dbReference type="GO" id="GO:0005886">
    <property type="term" value="C:plasma membrane"/>
    <property type="evidence" value="ECO:0007669"/>
    <property type="project" value="TreeGrafter"/>
</dbReference>
<dbReference type="Pfam" id="PF01431">
    <property type="entry name" value="Peptidase_M13"/>
    <property type="match status" value="1"/>
</dbReference>
<dbReference type="OrthoDB" id="9775677at2"/>
<evidence type="ECO:0000256" key="1">
    <source>
        <dbReference type="ARBA" id="ARBA00001947"/>
    </source>
</evidence>
<comment type="cofactor">
    <cofactor evidence="1">
        <name>Zn(2+)</name>
        <dbReference type="ChEBI" id="CHEBI:29105"/>
    </cofactor>
</comment>
<dbReference type="InterPro" id="IPR042089">
    <property type="entry name" value="Peptidase_M13_dom_2"/>
</dbReference>
<feature type="chain" id="PRO_5021437258" evidence="8">
    <location>
        <begin position="23"/>
        <end position="683"/>
    </location>
</feature>
<dbReference type="EMBL" id="RCZC01000002">
    <property type="protein sequence ID" value="TPG54169.1"/>
    <property type="molecule type" value="Genomic_DNA"/>
</dbReference>
<name>A0A502FXI9_9SPHN</name>
<evidence type="ECO:0000313" key="12">
    <source>
        <dbReference type="Proteomes" id="UP000319931"/>
    </source>
</evidence>
<evidence type="ECO:0000259" key="10">
    <source>
        <dbReference type="Pfam" id="PF05649"/>
    </source>
</evidence>
<dbReference type="SUPFAM" id="SSF55486">
    <property type="entry name" value="Metalloproteases ('zincins'), catalytic domain"/>
    <property type="match status" value="1"/>
</dbReference>
<dbReference type="PANTHER" id="PTHR11733">
    <property type="entry name" value="ZINC METALLOPROTEASE FAMILY M13 NEPRILYSIN-RELATED"/>
    <property type="match status" value="1"/>
</dbReference>
<dbReference type="Gene3D" id="3.40.390.10">
    <property type="entry name" value="Collagenase (Catalytic Domain)"/>
    <property type="match status" value="1"/>
</dbReference>
<accession>A0A502FXI9</accession>
<evidence type="ECO:0000256" key="6">
    <source>
        <dbReference type="ARBA" id="ARBA00022833"/>
    </source>
</evidence>
<reference evidence="11 12" key="1">
    <citation type="journal article" date="2019" name="Environ. Microbiol.">
        <title>Species interactions and distinct microbial communities in high Arctic permafrost affected cryosols are associated with the CH4 and CO2 gas fluxes.</title>
        <authorList>
            <person name="Altshuler I."/>
            <person name="Hamel J."/>
            <person name="Turney S."/>
            <person name="Magnuson E."/>
            <person name="Levesque R."/>
            <person name="Greer C."/>
            <person name="Whyte L.G."/>
        </authorList>
    </citation>
    <scope>NUCLEOTIDE SEQUENCE [LARGE SCALE GENOMIC DNA]</scope>
    <source>
        <strain evidence="11 12">E6.1</strain>
    </source>
</reference>
<evidence type="ECO:0000259" key="9">
    <source>
        <dbReference type="Pfam" id="PF01431"/>
    </source>
</evidence>
<dbReference type="InterPro" id="IPR008753">
    <property type="entry name" value="Peptidase_M13_N"/>
</dbReference>
<keyword evidence="3" id="KW-0645">Protease</keyword>
<keyword evidence="12" id="KW-1185">Reference proteome</keyword>
<evidence type="ECO:0000256" key="7">
    <source>
        <dbReference type="ARBA" id="ARBA00023049"/>
    </source>
</evidence>
<feature type="signal peptide" evidence="8">
    <location>
        <begin position="1"/>
        <end position="22"/>
    </location>
</feature>
<dbReference type="RefSeq" id="WP_140849025.1">
    <property type="nucleotide sequence ID" value="NZ_RCZC01000002.1"/>
</dbReference>
<dbReference type="Gene3D" id="1.10.1380.10">
    <property type="entry name" value="Neutral endopeptidase , domain2"/>
    <property type="match status" value="1"/>
</dbReference>
<gene>
    <name evidence="11" type="ORF">EAH76_05610</name>
</gene>
<keyword evidence="6" id="KW-0862">Zinc</keyword>
<dbReference type="InterPro" id="IPR024079">
    <property type="entry name" value="MetalloPept_cat_dom_sf"/>
</dbReference>
<keyword evidence="5" id="KW-0378">Hydrolase</keyword>
<protein>
    <submittedName>
        <fullName evidence="11">M13 family peptidase</fullName>
    </submittedName>
</protein>
<dbReference type="InterPro" id="IPR000718">
    <property type="entry name" value="Peptidase_M13"/>
</dbReference>